<dbReference type="EMBL" id="JAWDGP010003269">
    <property type="protein sequence ID" value="KAK3775813.1"/>
    <property type="molecule type" value="Genomic_DNA"/>
</dbReference>
<dbReference type="Proteomes" id="UP001283361">
    <property type="component" value="Unassembled WGS sequence"/>
</dbReference>
<evidence type="ECO:0000313" key="2">
    <source>
        <dbReference type="Proteomes" id="UP001283361"/>
    </source>
</evidence>
<proteinExistence type="predicted"/>
<protein>
    <submittedName>
        <fullName evidence="1">Uncharacterized protein</fullName>
    </submittedName>
</protein>
<name>A0AAE1DND8_9GAST</name>
<keyword evidence="2" id="KW-1185">Reference proteome</keyword>
<evidence type="ECO:0000313" key="1">
    <source>
        <dbReference type="EMBL" id="KAK3775813.1"/>
    </source>
</evidence>
<comment type="caution">
    <text evidence="1">The sequence shown here is derived from an EMBL/GenBank/DDBJ whole genome shotgun (WGS) entry which is preliminary data.</text>
</comment>
<gene>
    <name evidence="1" type="ORF">RRG08_002359</name>
</gene>
<dbReference type="AlphaFoldDB" id="A0AAE1DND8"/>
<dbReference type="SUPFAM" id="SSF63829">
    <property type="entry name" value="Calcium-dependent phosphotriesterase"/>
    <property type="match status" value="1"/>
</dbReference>
<organism evidence="1 2">
    <name type="scientific">Elysia crispata</name>
    <name type="common">lettuce slug</name>
    <dbReference type="NCBI Taxonomy" id="231223"/>
    <lineage>
        <taxon>Eukaryota</taxon>
        <taxon>Metazoa</taxon>
        <taxon>Spiralia</taxon>
        <taxon>Lophotrochozoa</taxon>
        <taxon>Mollusca</taxon>
        <taxon>Gastropoda</taxon>
        <taxon>Heterobranchia</taxon>
        <taxon>Euthyneura</taxon>
        <taxon>Panpulmonata</taxon>
        <taxon>Sacoglossa</taxon>
        <taxon>Placobranchoidea</taxon>
        <taxon>Plakobranchidae</taxon>
        <taxon>Elysia</taxon>
    </lineage>
</organism>
<reference evidence="1" key="1">
    <citation type="journal article" date="2023" name="G3 (Bethesda)">
        <title>A reference genome for the long-term kleptoplast-retaining sea slug Elysia crispata morphotype clarki.</title>
        <authorList>
            <person name="Eastman K.E."/>
            <person name="Pendleton A.L."/>
            <person name="Shaikh M.A."/>
            <person name="Suttiyut T."/>
            <person name="Ogas R."/>
            <person name="Tomko P."/>
            <person name="Gavelis G."/>
            <person name="Widhalm J.R."/>
            <person name="Wisecaver J.H."/>
        </authorList>
    </citation>
    <scope>NUCLEOTIDE SEQUENCE</scope>
    <source>
        <strain evidence="1">ECLA1</strain>
    </source>
</reference>
<dbReference type="InterPro" id="IPR011042">
    <property type="entry name" value="6-blade_b-propeller_TolB-like"/>
</dbReference>
<accession>A0AAE1DND8</accession>
<sequence length="609" mass="64449">MWLQPPEKKFYMFDNTLSFHSERRNFRGKCPDESSTLAIQDVILVSERLMLLADSRNQSVRLFNEQKGDLEPIHPPLVPGVSLGDKLLGPQPTGGVPGVSLGDKLLGPQLAAGGVPGVSLGDKLLGPQPTGGVPGVSLGDKLLGPQPTGGGPWGILRGQTTRAAIRRWWGPWGILRGQTTRAATRRWWGPWGILRGQTTRAATRRWWGPWGDKLPGPQPAAGGVPGVSLGDKTTRGRNPPLVGVPGVSLGDKLLGPQPAAGGGPWGILRGQTTRAAIRRWWGPWGILRGQTTRAATRRWWGPWGDKLLGPQSAAGGVPGVSLGDKLPGPQPAAGGVPGVSLGDKLLGPQSAAGGVPGVSLGDKLLGPQSTAGGVPGVSLGDKLLGPQPAAGGVPGGDHLHSLKLCSYPRRLAFIDSGPGNTWKVAVTLPSDQIIAILEVTPDSVALLTSIQKSGWCWALTAVDSATLAVGYYDVSGIDLIDMTGRVLRRLSQTLNPDYMTVTQDGCLFMSTMNNLAKVKIHDGKIIFHKAVPVIKITAGVATLQDGWFVVSDNDTRSLHLVTPDGRWYRQLWRHPRGSSYMNEPRCVSISGSVCVAVTSDGETHVFDIS</sequence>
<dbReference type="Gene3D" id="2.120.10.30">
    <property type="entry name" value="TolB, C-terminal domain"/>
    <property type="match status" value="1"/>
</dbReference>